<feature type="transmembrane region" description="Helical" evidence="1">
    <location>
        <begin position="35"/>
        <end position="55"/>
    </location>
</feature>
<keyword evidence="1" id="KW-1133">Transmembrane helix</keyword>
<evidence type="ECO:0000256" key="1">
    <source>
        <dbReference type="SAM" id="Phobius"/>
    </source>
</evidence>
<accession>A0A942TRU4</accession>
<protein>
    <submittedName>
        <fullName evidence="2">YrdB family protein</fullName>
    </submittedName>
</protein>
<dbReference type="InterPro" id="IPR021214">
    <property type="entry name" value="DUF2568"/>
</dbReference>
<dbReference type="Pfam" id="PF10823">
    <property type="entry name" value="DUF2568"/>
    <property type="match status" value="1"/>
</dbReference>
<evidence type="ECO:0000313" key="2">
    <source>
        <dbReference type="EMBL" id="MBS4201084.1"/>
    </source>
</evidence>
<dbReference type="Proteomes" id="UP000682713">
    <property type="component" value="Unassembled WGS sequence"/>
</dbReference>
<comment type="caution">
    <text evidence="2">The sequence shown here is derived from an EMBL/GenBank/DDBJ whole genome shotgun (WGS) entry which is preliminary data.</text>
</comment>
<feature type="transmembrane region" description="Helical" evidence="1">
    <location>
        <begin position="67"/>
        <end position="85"/>
    </location>
</feature>
<sequence>MIAFQYTVFIIFFLMELCALAAFSYWGFQIERGWVVKIFLGIGVPLFVAIFWGTFLAPKASFPVPTYARILLQLLIFTLACVALYVSNKGKLAIIFGTVVVIEMILMYFLDKGETF</sequence>
<gene>
    <name evidence="2" type="ORF">KHA93_15705</name>
</gene>
<keyword evidence="3" id="KW-1185">Reference proteome</keyword>
<organism evidence="2 3">
    <name type="scientific">Lederbergia citrisecunda</name>
    <dbReference type="NCBI Taxonomy" id="2833583"/>
    <lineage>
        <taxon>Bacteria</taxon>
        <taxon>Bacillati</taxon>
        <taxon>Bacillota</taxon>
        <taxon>Bacilli</taxon>
        <taxon>Bacillales</taxon>
        <taxon>Bacillaceae</taxon>
        <taxon>Lederbergia</taxon>
    </lineage>
</organism>
<dbReference type="EMBL" id="JAGYPJ010000001">
    <property type="protein sequence ID" value="MBS4201084.1"/>
    <property type="molecule type" value="Genomic_DNA"/>
</dbReference>
<feature type="transmembrane region" description="Helical" evidence="1">
    <location>
        <begin position="6"/>
        <end position="28"/>
    </location>
</feature>
<proteinExistence type="predicted"/>
<keyword evidence="1" id="KW-0812">Transmembrane</keyword>
<evidence type="ECO:0000313" key="3">
    <source>
        <dbReference type="Proteomes" id="UP000682713"/>
    </source>
</evidence>
<dbReference type="RefSeq" id="WP_213111601.1">
    <property type="nucleotide sequence ID" value="NZ_JAGYPJ010000001.1"/>
</dbReference>
<feature type="transmembrane region" description="Helical" evidence="1">
    <location>
        <begin position="92"/>
        <end position="110"/>
    </location>
</feature>
<keyword evidence="1" id="KW-0472">Membrane</keyword>
<name>A0A942TRU4_9BACI</name>
<dbReference type="AlphaFoldDB" id="A0A942TRU4"/>
<reference evidence="2 3" key="1">
    <citation type="submission" date="2021-05" db="EMBL/GenBank/DDBJ databases">
        <title>Novel Bacillus species.</title>
        <authorList>
            <person name="Liu G."/>
        </authorList>
    </citation>
    <scope>NUCLEOTIDE SEQUENCE [LARGE SCALE GENOMIC DNA]</scope>
    <source>
        <strain evidence="2 3">FJAT-49732</strain>
    </source>
</reference>